<dbReference type="GO" id="GO:0016787">
    <property type="term" value="F:hydrolase activity"/>
    <property type="evidence" value="ECO:0007669"/>
    <property type="project" value="UniProtKB-KW"/>
</dbReference>
<keyword evidence="5" id="KW-0378">Hydrolase</keyword>
<dbReference type="Gene3D" id="3.30.70.270">
    <property type="match status" value="1"/>
</dbReference>
<evidence type="ECO:0000256" key="6">
    <source>
        <dbReference type="ARBA" id="ARBA00022918"/>
    </source>
</evidence>
<gene>
    <name evidence="8" type="primary">Ervk10</name>
    <name evidence="8" type="ORF">HYLPRA_R14409</name>
</gene>
<name>A0A7K5W0P0_9SYLV</name>
<dbReference type="InterPro" id="IPR043128">
    <property type="entry name" value="Rev_trsase/Diguanyl_cyclase"/>
</dbReference>
<feature type="domain" description="Reverse transcriptase thumb" evidence="7">
    <location>
        <begin position="33"/>
        <end position="96"/>
    </location>
</feature>
<dbReference type="InterPro" id="IPR043502">
    <property type="entry name" value="DNA/RNA_pol_sf"/>
</dbReference>
<keyword evidence="9" id="KW-1185">Reference proteome</keyword>
<keyword evidence="4" id="KW-0255">Endonuclease</keyword>
<feature type="non-terminal residue" evidence="8">
    <location>
        <position position="224"/>
    </location>
</feature>
<evidence type="ECO:0000256" key="2">
    <source>
        <dbReference type="ARBA" id="ARBA00022695"/>
    </source>
</evidence>
<accession>A0A7K5W0P0</accession>
<evidence type="ECO:0000313" key="8">
    <source>
        <dbReference type="EMBL" id="NWU33946.1"/>
    </source>
</evidence>
<keyword evidence="3" id="KW-0540">Nuclease</keyword>
<dbReference type="SUPFAM" id="SSF56672">
    <property type="entry name" value="DNA/RNA polymerases"/>
    <property type="match status" value="1"/>
</dbReference>
<sequence>IEGAGFEIATEKIQHTCPWTYLGLCIGEWTIVPQQLTIKDNPMTLTDLHQLCGSINWVRTLLGIMAEDLVPLFSLLRGSDDLGSPRIITPEAQEVIQKVSEGLSTRQAHRADPALPFQFVILDKSPKFHGLIFHGCSNHTTTQTNTTPQELMAQFIIKARARLKTLAGCEFTCIYLPVKLNSLKLLLQTNEHLQFALDSCSGQISTHLPKHKLFNACFNLVPNS</sequence>
<dbReference type="Pfam" id="PF06817">
    <property type="entry name" value="RVT_thumb"/>
    <property type="match status" value="1"/>
</dbReference>
<comment type="caution">
    <text evidence="8">The sequence shown here is derived from an EMBL/GenBank/DDBJ whole genome shotgun (WGS) entry which is preliminary data.</text>
</comment>
<proteinExistence type="predicted"/>
<keyword evidence="1" id="KW-0808">Transferase</keyword>
<evidence type="ECO:0000256" key="5">
    <source>
        <dbReference type="ARBA" id="ARBA00022801"/>
    </source>
</evidence>
<reference evidence="8 9" key="1">
    <citation type="submission" date="2019-09" db="EMBL/GenBank/DDBJ databases">
        <title>Bird 10,000 Genomes (B10K) Project - Family phase.</title>
        <authorList>
            <person name="Zhang G."/>
        </authorList>
    </citation>
    <scope>NUCLEOTIDE SEQUENCE [LARGE SCALE GENOMIC DNA]</scope>
    <source>
        <strain evidence="8">B10K-DU-001-70</strain>
        <tissue evidence="8">Muscle</tissue>
    </source>
</reference>
<protein>
    <submittedName>
        <fullName evidence="8">POK10 protein</fullName>
    </submittedName>
</protein>
<dbReference type="InterPro" id="IPR010661">
    <property type="entry name" value="RVT_thumb"/>
</dbReference>
<evidence type="ECO:0000259" key="7">
    <source>
        <dbReference type="Pfam" id="PF06817"/>
    </source>
</evidence>
<dbReference type="GO" id="GO:0004519">
    <property type="term" value="F:endonuclease activity"/>
    <property type="evidence" value="ECO:0007669"/>
    <property type="project" value="UniProtKB-KW"/>
</dbReference>
<dbReference type="GO" id="GO:0035613">
    <property type="term" value="F:RNA stem-loop binding"/>
    <property type="evidence" value="ECO:0007669"/>
    <property type="project" value="TreeGrafter"/>
</dbReference>
<keyword evidence="2" id="KW-0548">Nucleotidyltransferase</keyword>
<dbReference type="AlphaFoldDB" id="A0A7K5W0P0"/>
<evidence type="ECO:0000256" key="3">
    <source>
        <dbReference type="ARBA" id="ARBA00022722"/>
    </source>
</evidence>
<evidence type="ECO:0000256" key="4">
    <source>
        <dbReference type="ARBA" id="ARBA00022759"/>
    </source>
</evidence>
<dbReference type="GO" id="GO:0003964">
    <property type="term" value="F:RNA-directed DNA polymerase activity"/>
    <property type="evidence" value="ECO:0007669"/>
    <property type="project" value="UniProtKB-KW"/>
</dbReference>
<dbReference type="PANTHER" id="PTHR41694">
    <property type="entry name" value="ENDOGENOUS RETROVIRUS GROUP K MEMBER POL PROTEIN"/>
    <property type="match status" value="1"/>
</dbReference>
<feature type="non-terminal residue" evidence="8">
    <location>
        <position position="1"/>
    </location>
</feature>
<dbReference type="Proteomes" id="UP000557268">
    <property type="component" value="Unassembled WGS sequence"/>
</dbReference>
<dbReference type="EMBL" id="VYXD01001495">
    <property type="protein sequence ID" value="NWU33946.1"/>
    <property type="molecule type" value="Genomic_DNA"/>
</dbReference>
<keyword evidence="6" id="KW-0695">RNA-directed DNA polymerase</keyword>
<evidence type="ECO:0000256" key="1">
    <source>
        <dbReference type="ARBA" id="ARBA00022679"/>
    </source>
</evidence>
<evidence type="ECO:0000313" key="9">
    <source>
        <dbReference type="Proteomes" id="UP000557268"/>
    </source>
</evidence>
<organism evidence="8 9">
    <name type="scientific">Hylia prasina</name>
    <name type="common">green hylia</name>
    <dbReference type="NCBI Taxonomy" id="208073"/>
    <lineage>
        <taxon>Eukaryota</taxon>
        <taxon>Metazoa</taxon>
        <taxon>Chordata</taxon>
        <taxon>Craniata</taxon>
        <taxon>Vertebrata</taxon>
        <taxon>Euteleostomi</taxon>
        <taxon>Archelosauria</taxon>
        <taxon>Archosauria</taxon>
        <taxon>Dinosauria</taxon>
        <taxon>Saurischia</taxon>
        <taxon>Theropoda</taxon>
        <taxon>Coelurosauria</taxon>
        <taxon>Aves</taxon>
        <taxon>Neognathae</taxon>
        <taxon>Neoaves</taxon>
        <taxon>Telluraves</taxon>
        <taxon>Australaves</taxon>
        <taxon>Passeriformes</taxon>
        <taxon>Sylvioidea</taxon>
        <taxon>Sylviidae</taxon>
        <taxon>Acrocephalinae</taxon>
        <taxon>Hylia</taxon>
    </lineage>
</organism>
<dbReference type="PANTHER" id="PTHR41694:SF3">
    <property type="entry name" value="RNA-DIRECTED DNA POLYMERASE-RELATED"/>
    <property type="match status" value="1"/>
</dbReference>